<dbReference type="Pfam" id="PF02687">
    <property type="entry name" value="FtsX"/>
    <property type="match status" value="1"/>
</dbReference>
<evidence type="ECO:0000256" key="5">
    <source>
        <dbReference type="ARBA" id="ARBA00023136"/>
    </source>
</evidence>
<evidence type="ECO:0000256" key="2">
    <source>
        <dbReference type="ARBA" id="ARBA00022475"/>
    </source>
</evidence>
<evidence type="ECO:0000256" key="4">
    <source>
        <dbReference type="ARBA" id="ARBA00022989"/>
    </source>
</evidence>
<feature type="transmembrane region" description="Helical" evidence="7">
    <location>
        <begin position="21"/>
        <end position="42"/>
    </location>
</feature>
<feature type="transmembrane region" description="Helical" evidence="7">
    <location>
        <begin position="365"/>
        <end position="387"/>
    </location>
</feature>
<dbReference type="AlphaFoldDB" id="A0A1M6Q9G1"/>
<dbReference type="InterPro" id="IPR050250">
    <property type="entry name" value="Macrolide_Exporter_MacB"/>
</dbReference>
<keyword evidence="11" id="KW-1185">Reference proteome</keyword>
<feature type="transmembrane region" description="Helical" evidence="7">
    <location>
        <begin position="277"/>
        <end position="305"/>
    </location>
</feature>
<dbReference type="Proteomes" id="UP000184082">
    <property type="component" value="Unassembled WGS sequence"/>
</dbReference>
<feature type="transmembrane region" description="Helical" evidence="7">
    <location>
        <begin position="326"/>
        <end position="359"/>
    </location>
</feature>
<evidence type="ECO:0000256" key="1">
    <source>
        <dbReference type="ARBA" id="ARBA00004651"/>
    </source>
</evidence>
<comment type="subcellular location">
    <subcellularLocation>
        <location evidence="1">Cell membrane</location>
        <topology evidence="1">Multi-pass membrane protein</topology>
    </subcellularLocation>
</comment>
<organism evidence="10 11">
    <name type="scientific">Caminicella sporogenes DSM 14501</name>
    <dbReference type="NCBI Taxonomy" id="1121266"/>
    <lineage>
        <taxon>Bacteria</taxon>
        <taxon>Bacillati</taxon>
        <taxon>Bacillota</taxon>
        <taxon>Clostridia</taxon>
        <taxon>Peptostreptococcales</taxon>
        <taxon>Caminicellaceae</taxon>
        <taxon>Caminicella</taxon>
    </lineage>
</organism>
<proteinExistence type="inferred from homology"/>
<dbReference type="InterPro" id="IPR025857">
    <property type="entry name" value="MacB_PCD"/>
</dbReference>
<name>A0A1M6Q9G1_9FIRM</name>
<gene>
    <name evidence="10" type="ORF">SAMN02745883_01444</name>
</gene>
<keyword evidence="5 7" id="KW-0472">Membrane</keyword>
<accession>A0A1M6Q9G1</accession>
<evidence type="ECO:0000259" key="9">
    <source>
        <dbReference type="Pfam" id="PF12704"/>
    </source>
</evidence>
<feature type="domain" description="MacB-like periplasmic core" evidence="9">
    <location>
        <begin position="21"/>
        <end position="243"/>
    </location>
</feature>
<keyword evidence="4 7" id="KW-1133">Transmembrane helix</keyword>
<dbReference type="PANTHER" id="PTHR30572">
    <property type="entry name" value="MEMBRANE COMPONENT OF TRANSPORTER-RELATED"/>
    <property type="match status" value="1"/>
</dbReference>
<dbReference type="GO" id="GO:0022857">
    <property type="term" value="F:transmembrane transporter activity"/>
    <property type="evidence" value="ECO:0007669"/>
    <property type="project" value="TreeGrafter"/>
</dbReference>
<sequence length="404" mass="44899">MNIIESIKVALNAIWVNKMRSLLTMLGIIIGISSVIAVVALGQGSKEMIKKEFENFGVNRAYLGINWDENITGRDIFTHEDIEVLKRAFKKDIDALSPLFDNNGEVAIERKNERIYIKGVNEEYNKIEKKEIIDGRFLVSSDIKGNREVAVINDEMALKLFGRRHVIGEKILVKTSSRNISLVIVGVYKEKKSMFAGFGREMPRDIYVPISTVEKMFGVGNRVYSIEINFKSGINTKETLDKMIKLIERRHGNAKKNKYRSYSAESELKSVNKVTGIMTAVVGAIAAISLLVGGIGVMNIMLVSVTERTREIGIRKAIGARHKDILFQFLVEAVIISGIGGIIGTVLGIGLSFVIASFIKLKPTISIMTIMIAWMFSAGVGIFFGIYPANKAAKLDPIEALRYE</sequence>
<feature type="domain" description="ABC3 transporter permease C-terminal" evidence="8">
    <location>
        <begin position="284"/>
        <end position="397"/>
    </location>
</feature>
<dbReference type="RefSeq" id="WP_072967034.1">
    <property type="nucleotide sequence ID" value="NZ_FRAJ01000010.1"/>
</dbReference>
<dbReference type="EMBL" id="FRAJ01000010">
    <property type="protein sequence ID" value="SHK16717.1"/>
    <property type="molecule type" value="Genomic_DNA"/>
</dbReference>
<evidence type="ECO:0000259" key="8">
    <source>
        <dbReference type="Pfam" id="PF02687"/>
    </source>
</evidence>
<evidence type="ECO:0000256" key="3">
    <source>
        <dbReference type="ARBA" id="ARBA00022692"/>
    </source>
</evidence>
<protein>
    <submittedName>
        <fullName evidence="10">Putative ABC transport system permease protein</fullName>
    </submittedName>
</protein>
<dbReference type="GO" id="GO:0005886">
    <property type="term" value="C:plasma membrane"/>
    <property type="evidence" value="ECO:0007669"/>
    <property type="project" value="UniProtKB-SubCell"/>
</dbReference>
<evidence type="ECO:0000256" key="6">
    <source>
        <dbReference type="ARBA" id="ARBA00038076"/>
    </source>
</evidence>
<reference evidence="10 11" key="1">
    <citation type="submission" date="2016-11" db="EMBL/GenBank/DDBJ databases">
        <authorList>
            <person name="Jaros S."/>
            <person name="Januszkiewicz K."/>
            <person name="Wedrychowicz H."/>
        </authorList>
    </citation>
    <scope>NUCLEOTIDE SEQUENCE [LARGE SCALE GENOMIC DNA]</scope>
    <source>
        <strain evidence="10 11">DSM 14501</strain>
    </source>
</reference>
<comment type="similarity">
    <text evidence="6">Belongs to the ABC-4 integral membrane protein family.</text>
</comment>
<dbReference type="InterPro" id="IPR003838">
    <property type="entry name" value="ABC3_permease_C"/>
</dbReference>
<dbReference type="Pfam" id="PF12704">
    <property type="entry name" value="MacB_PCD"/>
    <property type="match status" value="1"/>
</dbReference>
<evidence type="ECO:0000313" key="10">
    <source>
        <dbReference type="EMBL" id="SHK16717.1"/>
    </source>
</evidence>
<dbReference type="STRING" id="1121266.SAMN02745883_01444"/>
<evidence type="ECO:0000313" key="11">
    <source>
        <dbReference type="Proteomes" id="UP000184082"/>
    </source>
</evidence>
<keyword evidence="3 7" id="KW-0812">Transmembrane</keyword>
<keyword evidence="2" id="KW-1003">Cell membrane</keyword>
<dbReference type="PANTHER" id="PTHR30572:SF4">
    <property type="entry name" value="ABC TRANSPORTER PERMEASE YTRF"/>
    <property type="match status" value="1"/>
</dbReference>
<evidence type="ECO:0000256" key="7">
    <source>
        <dbReference type="SAM" id="Phobius"/>
    </source>
</evidence>